<protein>
    <recommendedName>
        <fullName evidence="3">Squalene cyclase C-terminal domain-containing protein</fullName>
    </recommendedName>
</protein>
<sequence>MFGPSTSTVKTSTTRILRDIFINRGFRKFCFDMRGILVKCFGLSRIDRYPFVRLLLNDSMRFMLWTVQPIRGETLERAEAAAGWLLRAQAATADDGVSYGYFPYGSGNGWRNSYPETTGYIISTLIEYTKTTGDGRFAEAALRMARWEVSVQMKSGAVQANARCSPEDQVAAAFNTGMVLDGWSTAFRFSQDERFLKAGQRAGDFLVGDMNEQGYLQSHGKNEALRSIKTFTCLCAWPLCRLSEDTGNDRYRIAAIKIVEAALKQQQGNGWFANNCLSRHEAPLLHTIGYTLQGILEVGIFAKRDDFVDAVQRGIDSLLVQMSSDGFLPGRFYSDWKPAAFSSCLTGSAQIAVVCYRLFEHTGDVKYRGAADSLLNLLKALQLIDTPITGVQGALSGSFPIVGGYQMLGYPNWATKYYLDALMCQQKFSSWEK</sequence>
<dbReference type="Proteomes" id="UP000198736">
    <property type="component" value="Unassembled WGS sequence"/>
</dbReference>
<keyword evidence="2" id="KW-1185">Reference proteome</keyword>
<dbReference type="GO" id="GO:0005975">
    <property type="term" value="P:carbohydrate metabolic process"/>
    <property type="evidence" value="ECO:0007669"/>
    <property type="project" value="InterPro"/>
</dbReference>
<evidence type="ECO:0008006" key="3">
    <source>
        <dbReference type="Google" id="ProtNLM"/>
    </source>
</evidence>
<reference evidence="2" key="1">
    <citation type="submission" date="2015-10" db="EMBL/GenBank/DDBJ databases">
        <authorList>
            <person name="Luecker S."/>
            <person name="Luecker S."/>
        </authorList>
    </citation>
    <scope>NUCLEOTIDE SEQUENCE [LARGE SCALE GENOMIC DNA]</scope>
</reference>
<name>A0A0S4LB44_9BACT</name>
<organism evidence="1 2">
    <name type="scientific">Candidatus Nitrospira nitrificans</name>
    <dbReference type="NCBI Taxonomy" id="1742973"/>
    <lineage>
        <taxon>Bacteria</taxon>
        <taxon>Pseudomonadati</taxon>
        <taxon>Nitrospirota</taxon>
        <taxon>Nitrospiria</taxon>
        <taxon>Nitrospirales</taxon>
        <taxon>Nitrospiraceae</taxon>
        <taxon>Nitrospira</taxon>
    </lineage>
</organism>
<dbReference type="STRING" id="1742973.COMA2_180107"/>
<dbReference type="SUPFAM" id="SSF48208">
    <property type="entry name" value="Six-hairpin glycosidases"/>
    <property type="match status" value="1"/>
</dbReference>
<dbReference type="AlphaFoldDB" id="A0A0S4LB44"/>
<dbReference type="EMBL" id="CZPZ01000010">
    <property type="protein sequence ID" value="CUS34757.1"/>
    <property type="molecule type" value="Genomic_DNA"/>
</dbReference>
<evidence type="ECO:0000313" key="2">
    <source>
        <dbReference type="Proteomes" id="UP000198736"/>
    </source>
</evidence>
<evidence type="ECO:0000313" key="1">
    <source>
        <dbReference type="EMBL" id="CUS34757.1"/>
    </source>
</evidence>
<dbReference type="InterPro" id="IPR008928">
    <property type="entry name" value="6-hairpin_glycosidase_sf"/>
</dbReference>
<dbReference type="Gene3D" id="1.50.10.20">
    <property type="match status" value="1"/>
</dbReference>
<gene>
    <name evidence="1" type="ORF">COMA2_180107</name>
</gene>
<proteinExistence type="predicted"/>
<accession>A0A0S4LB44</accession>